<reference evidence="1" key="1">
    <citation type="journal article" date="2014" name="Front. Microbiol.">
        <title>High frequency of phylogenetically diverse reductive dehalogenase-homologous genes in deep subseafloor sedimentary metagenomes.</title>
        <authorList>
            <person name="Kawai M."/>
            <person name="Futagami T."/>
            <person name="Toyoda A."/>
            <person name="Takaki Y."/>
            <person name="Nishi S."/>
            <person name="Hori S."/>
            <person name="Arai W."/>
            <person name="Tsubouchi T."/>
            <person name="Morono Y."/>
            <person name="Uchiyama I."/>
            <person name="Ito T."/>
            <person name="Fujiyama A."/>
            <person name="Inagaki F."/>
            <person name="Takami H."/>
        </authorList>
    </citation>
    <scope>NUCLEOTIDE SEQUENCE</scope>
    <source>
        <strain evidence="1">Expedition CK06-06</strain>
    </source>
</reference>
<protein>
    <submittedName>
        <fullName evidence="1">Uncharacterized protein</fullName>
    </submittedName>
</protein>
<evidence type="ECO:0000313" key="1">
    <source>
        <dbReference type="EMBL" id="GAG45130.1"/>
    </source>
</evidence>
<feature type="non-terminal residue" evidence="1">
    <location>
        <position position="1"/>
    </location>
</feature>
<dbReference type="EMBL" id="BARS01050091">
    <property type="protein sequence ID" value="GAG45130.1"/>
    <property type="molecule type" value="Genomic_DNA"/>
</dbReference>
<organism evidence="1">
    <name type="scientific">marine sediment metagenome</name>
    <dbReference type="NCBI Taxonomy" id="412755"/>
    <lineage>
        <taxon>unclassified sequences</taxon>
        <taxon>metagenomes</taxon>
        <taxon>ecological metagenomes</taxon>
    </lineage>
</organism>
<proteinExistence type="predicted"/>
<comment type="caution">
    <text evidence="1">The sequence shown here is derived from an EMBL/GenBank/DDBJ whole genome shotgun (WGS) entry which is preliminary data.</text>
</comment>
<gene>
    <name evidence="1" type="ORF">S01H1_74842</name>
</gene>
<sequence length="72" mass="8388">DNWKEILEFVKSSQGTTDSLGLHLRFNKLPCGDINANKLWLVMEEKKKTSLLNVTLKDLREYVEEQKSYGLM</sequence>
<accession>X0XPK2</accession>
<name>X0XPK2_9ZZZZ</name>
<dbReference type="AlphaFoldDB" id="X0XPK2"/>